<name>E3MNZ8_CAERE</name>
<dbReference type="HOGENOM" id="CLU_005949_1_0_1"/>
<dbReference type="EMBL" id="DS268461">
    <property type="protein sequence ID" value="EFP06251.1"/>
    <property type="molecule type" value="Genomic_DNA"/>
</dbReference>
<evidence type="ECO:0000313" key="7">
    <source>
        <dbReference type="EMBL" id="EFP06251.1"/>
    </source>
</evidence>
<dbReference type="Pfam" id="PF13087">
    <property type="entry name" value="AAA_12"/>
    <property type="match status" value="1"/>
</dbReference>
<dbReference type="CTD" id="9814254"/>
<proteinExistence type="predicted"/>
<dbReference type="Gene3D" id="3.40.50.300">
    <property type="entry name" value="P-loop containing nucleotide triphosphate hydrolases"/>
    <property type="match status" value="2"/>
</dbReference>
<dbReference type="InterPro" id="IPR050534">
    <property type="entry name" value="Coronavir_polyprotein_1ab"/>
</dbReference>
<dbReference type="STRING" id="31234.E3MNZ8"/>
<dbReference type="InterPro" id="IPR041679">
    <property type="entry name" value="DNA2/NAM7-like_C"/>
</dbReference>
<dbReference type="OrthoDB" id="6513042at2759"/>
<dbReference type="SUPFAM" id="SSF52540">
    <property type="entry name" value="P-loop containing nucleoside triphosphate hydrolases"/>
    <property type="match status" value="1"/>
</dbReference>
<keyword evidence="2" id="KW-0378">Hydrolase</keyword>
<sequence length="893" mass="99823">MVDEAPSKQSNVSPPPYGIFSGNHHPLRPVHHIAAQESLHDIELFRFTSLNGTSQIPTASRLRENPKTMLTIDKKPMESGVIYILHEHDGRQYWSTPLHREVVHPDRPDLQVAYLNPFATDILNGVNLHPNNYFPGDAVYVTEVAPKPNALNMLTTFEGVHDPKNHGYWSITRFYLIQREFIETLSIRTTPTRQGTTFCFAAGFDLPIWVNSKKYKESEITEPKGSKKKAVLFMPMLQPGQSIFGGEKCLALESSRIPPSVVKFKDSSPEEASTYPTGSSEFFHSILTSGYLAFCAILATQNRNGDFKVFATTVLSQEGGILMFDIRGPSGPLLPTRWPIGTNLIMETSSNESYELQIVKSETIEMKLRVNSSLVKTNGETPNLTGSHGLVQQQPVDNIYGFNLEMFPAPDAFDRIPAHAPIKQLLEAILGFGEAIPDQLIPRDPVEVLIEGIYPTCEQMNYINALVKTNIPVLLVDAPLGTGKTLMVCMALHVMVKENRGGIHVAMTTSGEALIVLVSMHMKIAKNTKIYGVRVVSDVNYKKMNQKLKTPIDFPVLWPQKLLEYVKFKHDQAIDELTKSAIYYLAEGKYLQGVKCLPPKPSLTLWETFLQIYQPRILFSTASDLISALQGPLLHFGKSIETIQVDNANQFPIHALLAIGPYCPNARYAFVGDSCQLEAYPEMEIRDEIKCFAIGQILKSANVRTLTLSVIHRCPAKLAKLCLNYFYPHLGSTIFAKRQEDNQFSRAIGVSNDSPIQVVHVNGSKAKEAELTISMIQNLLLSFPQISIGVLTYQKTQQNLFTRINRRSNVHISTIESSQGMEFDVVFVLTSGATNNTKKDDSPTRINLAVSRTKGLCVLLIQKDLVETSMFWKGLLNHVSKNAFHNESRSHCY</sequence>
<evidence type="ECO:0000256" key="1">
    <source>
        <dbReference type="ARBA" id="ARBA00022741"/>
    </source>
</evidence>
<evidence type="ECO:0000313" key="8">
    <source>
        <dbReference type="Proteomes" id="UP000008281"/>
    </source>
</evidence>
<dbReference type="InterPro" id="IPR027417">
    <property type="entry name" value="P-loop_NTPase"/>
</dbReference>
<reference evidence="7" key="1">
    <citation type="submission" date="2007-07" db="EMBL/GenBank/DDBJ databases">
        <title>PCAP assembly of the Caenorhabditis remanei genome.</title>
        <authorList>
            <consortium name="The Caenorhabditis remanei Sequencing Consortium"/>
            <person name="Wilson R.K."/>
        </authorList>
    </citation>
    <scope>NUCLEOTIDE SEQUENCE [LARGE SCALE GENOMIC DNA]</scope>
    <source>
        <strain evidence="7">PB4641</strain>
    </source>
</reference>
<protein>
    <recommendedName>
        <fullName evidence="6">DNA2/NAM7 helicase-like C-terminal domain-containing protein</fullName>
    </recommendedName>
</protein>
<keyword evidence="1" id="KW-0547">Nucleotide-binding</keyword>
<organism evidence="8">
    <name type="scientific">Caenorhabditis remanei</name>
    <name type="common">Caenorhabditis vulgaris</name>
    <dbReference type="NCBI Taxonomy" id="31234"/>
    <lineage>
        <taxon>Eukaryota</taxon>
        <taxon>Metazoa</taxon>
        <taxon>Ecdysozoa</taxon>
        <taxon>Nematoda</taxon>
        <taxon>Chromadorea</taxon>
        <taxon>Rhabditida</taxon>
        <taxon>Rhabditina</taxon>
        <taxon>Rhabditomorpha</taxon>
        <taxon>Rhabditoidea</taxon>
        <taxon>Rhabditidae</taxon>
        <taxon>Peloderinae</taxon>
        <taxon>Caenorhabditis</taxon>
    </lineage>
</organism>
<dbReference type="GO" id="GO:0016787">
    <property type="term" value="F:hydrolase activity"/>
    <property type="evidence" value="ECO:0007669"/>
    <property type="project" value="UniProtKB-KW"/>
</dbReference>
<evidence type="ECO:0000256" key="3">
    <source>
        <dbReference type="ARBA" id="ARBA00022806"/>
    </source>
</evidence>
<dbReference type="AlphaFoldDB" id="E3MNZ8"/>
<dbReference type="RefSeq" id="XP_003102143.2">
    <property type="nucleotide sequence ID" value="XM_003102095.2"/>
</dbReference>
<accession>E3MNZ8</accession>
<dbReference type="PANTHER" id="PTHR43788:SF16">
    <property type="entry name" value="HELICASE WITH ZINC FINGER 2"/>
    <property type="match status" value="1"/>
</dbReference>
<keyword evidence="4" id="KW-0067">ATP-binding</keyword>
<feature type="domain" description="DNA2/NAM7 helicase-like C-terminal" evidence="6">
    <location>
        <begin position="761"/>
        <end position="860"/>
    </location>
</feature>
<gene>
    <name evidence="7" type="ORF">CRE_06818</name>
</gene>
<evidence type="ECO:0000259" key="6">
    <source>
        <dbReference type="Pfam" id="PF13087"/>
    </source>
</evidence>
<keyword evidence="8" id="KW-1185">Reference proteome</keyword>
<dbReference type="GeneID" id="9814254"/>
<dbReference type="Proteomes" id="UP000008281">
    <property type="component" value="Unassembled WGS sequence"/>
</dbReference>
<evidence type="ECO:0000256" key="4">
    <source>
        <dbReference type="ARBA" id="ARBA00022840"/>
    </source>
</evidence>
<dbReference type="eggNOG" id="KOG1801">
    <property type="taxonomic scope" value="Eukaryota"/>
</dbReference>
<evidence type="ECO:0000256" key="5">
    <source>
        <dbReference type="SAM" id="MobiDB-lite"/>
    </source>
</evidence>
<dbReference type="KEGG" id="crq:GCK72_008218"/>
<feature type="region of interest" description="Disordered" evidence="5">
    <location>
        <begin position="1"/>
        <end position="20"/>
    </location>
</feature>
<evidence type="ECO:0000256" key="2">
    <source>
        <dbReference type="ARBA" id="ARBA00022801"/>
    </source>
</evidence>
<dbReference type="GO" id="GO:0005524">
    <property type="term" value="F:ATP binding"/>
    <property type="evidence" value="ECO:0007669"/>
    <property type="project" value="UniProtKB-KW"/>
</dbReference>
<dbReference type="GO" id="GO:0043139">
    <property type="term" value="F:5'-3' DNA helicase activity"/>
    <property type="evidence" value="ECO:0007669"/>
    <property type="project" value="TreeGrafter"/>
</dbReference>
<keyword evidence="3" id="KW-0347">Helicase</keyword>
<dbReference type="PANTHER" id="PTHR43788">
    <property type="entry name" value="DNA2/NAM7 HELICASE FAMILY MEMBER"/>
    <property type="match status" value="1"/>
</dbReference>